<protein>
    <recommendedName>
        <fullName evidence="2">AMP-dependent synthetase/ligase domain-containing protein</fullName>
    </recommendedName>
</protein>
<sequence length="161" mass="18124">MMVENEGNHAPEFRLLSLDRAYATRKFDFQDMLDAIQKHKVNNVPVVPPVILTLVKYSRKARCDLYDVRRMGTGAAPLSKEVALEFRKMFPWVELRQGYGLTESSSGATFFVSDKDAKAHPDSCGKLIPTFSAKVIDTETGKPLPPNKEGELWLKSPVIRL</sequence>
<dbReference type="OMA" id="AYATRKF"/>
<dbReference type="AlphaFoldDB" id="A0A0L9TY93"/>
<dbReference type="PANTHER" id="PTHR24096:SF337">
    <property type="entry name" value="4-COUMARATE--COA LIGASE"/>
    <property type="match status" value="1"/>
</dbReference>
<accession>A0A0L9TY93</accession>
<proteinExistence type="predicted"/>
<evidence type="ECO:0000259" key="2">
    <source>
        <dbReference type="Pfam" id="PF00501"/>
    </source>
</evidence>
<dbReference type="Gramene" id="KOM35505">
    <property type="protein sequence ID" value="KOM35505"/>
    <property type="gene ID" value="LR48_Vigan02g165500"/>
</dbReference>
<dbReference type="InterPro" id="IPR000873">
    <property type="entry name" value="AMP-dep_synth/lig_dom"/>
</dbReference>
<dbReference type="PANTHER" id="PTHR24096">
    <property type="entry name" value="LONG-CHAIN-FATTY-ACID--COA LIGASE"/>
    <property type="match status" value="1"/>
</dbReference>
<reference evidence="4" key="1">
    <citation type="journal article" date="2015" name="Proc. Natl. Acad. Sci. U.S.A.">
        <title>Genome sequencing of adzuki bean (Vigna angularis) provides insight into high starch and low fat accumulation and domestication.</title>
        <authorList>
            <person name="Yang K."/>
            <person name="Tian Z."/>
            <person name="Chen C."/>
            <person name="Luo L."/>
            <person name="Zhao B."/>
            <person name="Wang Z."/>
            <person name="Yu L."/>
            <person name="Li Y."/>
            <person name="Sun Y."/>
            <person name="Li W."/>
            <person name="Chen Y."/>
            <person name="Li Y."/>
            <person name="Zhang Y."/>
            <person name="Ai D."/>
            <person name="Zhao J."/>
            <person name="Shang C."/>
            <person name="Ma Y."/>
            <person name="Wu B."/>
            <person name="Wang M."/>
            <person name="Gao L."/>
            <person name="Sun D."/>
            <person name="Zhang P."/>
            <person name="Guo F."/>
            <person name="Wang W."/>
            <person name="Li Y."/>
            <person name="Wang J."/>
            <person name="Varshney R.K."/>
            <person name="Wang J."/>
            <person name="Ling H.Q."/>
            <person name="Wan P."/>
        </authorList>
    </citation>
    <scope>NUCLEOTIDE SEQUENCE</scope>
    <source>
        <strain evidence="4">cv. Jingnong 6</strain>
    </source>
</reference>
<dbReference type="Gene3D" id="3.40.50.980">
    <property type="match status" value="1"/>
</dbReference>
<dbReference type="EMBL" id="CM003372">
    <property type="protein sequence ID" value="KOM35505.1"/>
    <property type="molecule type" value="Genomic_DNA"/>
</dbReference>
<dbReference type="GO" id="GO:0016405">
    <property type="term" value="F:CoA-ligase activity"/>
    <property type="evidence" value="ECO:0007669"/>
    <property type="project" value="TreeGrafter"/>
</dbReference>
<evidence type="ECO:0000313" key="4">
    <source>
        <dbReference type="Proteomes" id="UP000053144"/>
    </source>
</evidence>
<keyword evidence="1" id="KW-0436">Ligase</keyword>
<organism evidence="3 4">
    <name type="scientific">Phaseolus angularis</name>
    <name type="common">Azuki bean</name>
    <name type="synonym">Vigna angularis</name>
    <dbReference type="NCBI Taxonomy" id="3914"/>
    <lineage>
        <taxon>Eukaryota</taxon>
        <taxon>Viridiplantae</taxon>
        <taxon>Streptophyta</taxon>
        <taxon>Embryophyta</taxon>
        <taxon>Tracheophyta</taxon>
        <taxon>Spermatophyta</taxon>
        <taxon>Magnoliopsida</taxon>
        <taxon>eudicotyledons</taxon>
        <taxon>Gunneridae</taxon>
        <taxon>Pentapetalae</taxon>
        <taxon>rosids</taxon>
        <taxon>fabids</taxon>
        <taxon>Fabales</taxon>
        <taxon>Fabaceae</taxon>
        <taxon>Papilionoideae</taxon>
        <taxon>50 kb inversion clade</taxon>
        <taxon>NPAAA clade</taxon>
        <taxon>indigoferoid/millettioid clade</taxon>
        <taxon>Phaseoleae</taxon>
        <taxon>Vigna</taxon>
    </lineage>
</organism>
<dbReference type="Proteomes" id="UP000053144">
    <property type="component" value="Chromosome 2"/>
</dbReference>
<dbReference type="STRING" id="3914.A0A0L9TY93"/>
<evidence type="ECO:0000256" key="1">
    <source>
        <dbReference type="ARBA" id="ARBA00022598"/>
    </source>
</evidence>
<feature type="domain" description="AMP-dependent synthetase/ligase" evidence="2">
    <location>
        <begin position="27"/>
        <end position="157"/>
    </location>
</feature>
<dbReference type="SUPFAM" id="SSF56801">
    <property type="entry name" value="Acetyl-CoA synthetase-like"/>
    <property type="match status" value="1"/>
</dbReference>
<gene>
    <name evidence="3" type="ORF">LR48_Vigan02g165500</name>
</gene>
<evidence type="ECO:0000313" key="3">
    <source>
        <dbReference type="EMBL" id="KOM35505.1"/>
    </source>
</evidence>
<dbReference type="Gene3D" id="2.30.38.10">
    <property type="entry name" value="Luciferase, Domain 3"/>
    <property type="match status" value="1"/>
</dbReference>
<dbReference type="Pfam" id="PF00501">
    <property type="entry name" value="AMP-binding"/>
    <property type="match status" value="1"/>
</dbReference>
<name>A0A0L9TY93_PHAAN</name>